<evidence type="ECO:0000256" key="3">
    <source>
        <dbReference type="ARBA" id="ARBA00022692"/>
    </source>
</evidence>
<dbReference type="GO" id="GO:0005886">
    <property type="term" value="C:plasma membrane"/>
    <property type="evidence" value="ECO:0007669"/>
    <property type="project" value="UniProtKB-SubCell"/>
</dbReference>
<evidence type="ECO:0000256" key="5">
    <source>
        <dbReference type="ARBA" id="ARBA00023136"/>
    </source>
</evidence>
<comment type="subcellular location">
    <subcellularLocation>
        <location evidence="1">Cell membrane</location>
        <topology evidence="1">Multi-pass membrane protein</topology>
    </subcellularLocation>
</comment>
<feature type="transmembrane region" description="Helical" evidence="6">
    <location>
        <begin position="83"/>
        <end position="100"/>
    </location>
</feature>
<evidence type="ECO:0000256" key="2">
    <source>
        <dbReference type="ARBA" id="ARBA00022475"/>
    </source>
</evidence>
<name>A0A1Y0EA69_9RHOB</name>
<evidence type="ECO:0000256" key="6">
    <source>
        <dbReference type="SAM" id="Phobius"/>
    </source>
</evidence>
<dbReference type="Pfam" id="PF02653">
    <property type="entry name" value="BPD_transp_2"/>
    <property type="match status" value="1"/>
</dbReference>
<evidence type="ECO:0000256" key="1">
    <source>
        <dbReference type="ARBA" id="ARBA00004651"/>
    </source>
</evidence>
<feature type="transmembrane region" description="Helical" evidence="6">
    <location>
        <begin position="172"/>
        <end position="192"/>
    </location>
</feature>
<organism evidence="7 8">
    <name type="scientific">Yoonia vestfoldensis</name>
    <dbReference type="NCBI Taxonomy" id="245188"/>
    <lineage>
        <taxon>Bacteria</taxon>
        <taxon>Pseudomonadati</taxon>
        <taxon>Pseudomonadota</taxon>
        <taxon>Alphaproteobacteria</taxon>
        <taxon>Rhodobacterales</taxon>
        <taxon>Paracoccaceae</taxon>
        <taxon>Yoonia</taxon>
    </lineage>
</organism>
<dbReference type="OrthoDB" id="8456542at2"/>
<dbReference type="KEGG" id="lvs:LOKVESSMR4R_01070"/>
<evidence type="ECO:0000313" key="8">
    <source>
        <dbReference type="Proteomes" id="UP000195273"/>
    </source>
</evidence>
<accession>A0A1Y0EA69</accession>
<feature type="transmembrane region" description="Helical" evidence="6">
    <location>
        <begin position="277"/>
        <end position="297"/>
    </location>
</feature>
<keyword evidence="2" id="KW-1003">Cell membrane</keyword>
<keyword evidence="8" id="KW-1185">Reference proteome</keyword>
<gene>
    <name evidence="7" type="primary">rbsC</name>
    <name evidence="7" type="ORF">LOKVESSMR4R_01070</name>
</gene>
<keyword evidence="4 6" id="KW-1133">Transmembrane helix</keyword>
<dbReference type="Proteomes" id="UP000195273">
    <property type="component" value="Chromosome"/>
</dbReference>
<feature type="transmembrane region" description="Helical" evidence="6">
    <location>
        <begin position="225"/>
        <end position="246"/>
    </location>
</feature>
<dbReference type="RefSeq" id="WP_087206623.1">
    <property type="nucleotide sequence ID" value="NZ_CP021431.1"/>
</dbReference>
<sequence length="327" mass="33769">MNLTGTIPKISAYARALPKGALRRNLPGLLTFVAMIAILIICGMIQPLIWSQFGFTLILSPIVALAIGAMAQMVIMSIGDIDLSIGFFIGMVTAISATLLRDAPLLGVLALLASILGYALLGALVALRAVPSLIATLGASFIWLGLGLFALPVPGGAAPGWLAAYAAWSPPLGLPTPIITMLVVTAITWVIMQKTRLGVNFRVLGSNPVALVRAGKSPLVTRMQAYAMVAVMGVVSGLMLTAEIGSGDVNAVPGYTLTTIAAVILGGGMFTGGRAVAWGALCGAITLGLLTVLLTLLKLSSHLQPAVQAFIVIAVLAGRLLVDRKIR</sequence>
<feature type="transmembrane region" description="Helical" evidence="6">
    <location>
        <begin position="133"/>
        <end position="152"/>
    </location>
</feature>
<keyword evidence="5 6" id="KW-0472">Membrane</keyword>
<dbReference type="CDD" id="cd06579">
    <property type="entry name" value="TM_PBP1_transp_AraH_like"/>
    <property type="match status" value="1"/>
</dbReference>
<dbReference type="InterPro" id="IPR001851">
    <property type="entry name" value="ABC_transp_permease"/>
</dbReference>
<dbReference type="EMBL" id="CP021431">
    <property type="protein sequence ID" value="ARU00398.1"/>
    <property type="molecule type" value="Genomic_DNA"/>
</dbReference>
<dbReference type="PANTHER" id="PTHR32196">
    <property type="entry name" value="ABC TRANSPORTER PERMEASE PROTEIN YPHD-RELATED-RELATED"/>
    <property type="match status" value="1"/>
</dbReference>
<evidence type="ECO:0000256" key="4">
    <source>
        <dbReference type="ARBA" id="ARBA00022989"/>
    </source>
</evidence>
<feature type="transmembrane region" description="Helical" evidence="6">
    <location>
        <begin position="303"/>
        <end position="322"/>
    </location>
</feature>
<reference evidence="7 8" key="1">
    <citation type="submission" date="2017-05" db="EMBL/GenBank/DDBJ databases">
        <title>Genome Sequence of Loktanella vestfoldensis Strain SMR4r Isolated from a Culture of the Diatom Skeletonema marinoi.</title>
        <authorList>
            <person name="Topel M."/>
            <person name="Pinder M.I.M."/>
            <person name="Johansson O.N."/>
            <person name="Kourtchenko O."/>
            <person name="Godhe A."/>
            <person name="Clarke A.K."/>
        </authorList>
    </citation>
    <scope>NUCLEOTIDE SEQUENCE [LARGE SCALE GENOMIC DNA]</scope>
    <source>
        <strain evidence="7 8">SMR4r</strain>
    </source>
</reference>
<dbReference type="GO" id="GO:0022857">
    <property type="term" value="F:transmembrane transporter activity"/>
    <property type="evidence" value="ECO:0007669"/>
    <property type="project" value="InterPro"/>
</dbReference>
<dbReference type="AlphaFoldDB" id="A0A1Y0EA69"/>
<feature type="transmembrane region" description="Helical" evidence="6">
    <location>
        <begin position="252"/>
        <end position="270"/>
    </location>
</feature>
<feature type="transmembrane region" description="Helical" evidence="6">
    <location>
        <begin position="29"/>
        <end position="49"/>
    </location>
</feature>
<feature type="transmembrane region" description="Helical" evidence="6">
    <location>
        <begin position="55"/>
        <end position="76"/>
    </location>
</feature>
<protein>
    <submittedName>
        <fullName evidence="7">Ribose import permease protein RbsC</fullName>
    </submittedName>
</protein>
<keyword evidence="3 6" id="KW-0812">Transmembrane</keyword>
<evidence type="ECO:0000313" key="7">
    <source>
        <dbReference type="EMBL" id="ARU00398.1"/>
    </source>
</evidence>
<proteinExistence type="predicted"/>
<feature type="transmembrane region" description="Helical" evidence="6">
    <location>
        <begin position="106"/>
        <end position="126"/>
    </location>
</feature>